<feature type="domain" description="HTH gntR-type" evidence="6">
    <location>
        <begin position="68"/>
        <end position="138"/>
    </location>
</feature>
<gene>
    <name evidence="7" type="ORF">STRTUCAR8_03665</name>
</gene>
<dbReference type="SUPFAM" id="SSF46785">
    <property type="entry name" value="Winged helix' DNA-binding domain"/>
    <property type="match status" value="1"/>
</dbReference>
<dbReference type="PATRIC" id="fig|698760.3.peg.9548"/>
<comment type="caution">
    <text evidence="7">The sequence shown here is derived from an EMBL/GenBank/DDBJ whole genome shotgun (WGS) entry which is preliminary data.</text>
</comment>
<dbReference type="PANTHER" id="PTHR46577">
    <property type="entry name" value="HTH-TYPE TRANSCRIPTIONAL REGULATORY PROTEIN GABR"/>
    <property type="match status" value="1"/>
</dbReference>
<proteinExistence type="predicted"/>
<dbReference type="STRING" id="85558.T45_00343"/>
<dbReference type="AlphaFoldDB" id="L7ERX2"/>
<keyword evidence="2" id="KW-0805">Transcription regulation</keyword>
<reference evidence="7 8" key="1">
    <citation type="journal article" date="2011" name="Plasmid">
        <title>Streptomyces turgidiscabies Car8 contains a modular pathogenicity island that shares virulence genes with other actinobacterial plant pathogens.</title>
        <authorList>
            <person name="Huguet-Tapia J.C."/>
            <person name="Badger J.H."/>
            <person name="Loria R."/>
            <person name="Pettis G.S."/>
        </authorList>
    </citation>
    <scope>NUCLEOTIDE SEQUENCE [LARGE SCALE GENOMIC DNA]</scope>
    <source>
        <strain evidence="7 8">Car8</strain>
    </source>
</reference>
<dbReference type="EMBL" id="AEJB01000681">
    <property type="protein sequence ID" value="ELP61476.1"/>
    <property type="molecule type" value="Genomic_DNA"/>
</dbReference>
<dbReference type="InterPro" id="IPR036390">
    <property type="entry name" value="WH_DNA-bd_sf"/>
</dbReference>
<dbReference type="GO" id="GO:0003700">
    <property type="term" value="F:DNA-binding transcription factor activity"/>
    <property type="evidence" value="ECO:0007669"/>
    <property type="project" value="InterPro"/>
</dbReference>
<evidence type="ECO:0000313" key="8">
    <source>
        <dbReference type="Proteomes" id="UP000010931"/>
    </source>
</evidence>
<dbReference type="Gene3D" id="1.10.10.10">
    <property type="entry name" value="Winged helix-like DNA-binding domain superfamily/Winged helix DNA-binding domain"/>
    <property type="match status" value="1"/>
</dbReference>
<keyword evidence="4" id="KW-0804">Transcription</keyword>
<evidence type="ECO:0000313" key="7">
    <source>
        <dbReference type="EMBL" id="ELP61476.1"/>
    </source>
</evidence>
<keyword evidence="3" id="KW-0238">DNA-binding</keyword>
<evidence type="ECO:0000256" key="5">
    <source>
        <dbReference type="SAM" id="MobiDB-lite"/>
    </source>
</evidence>
<dbReference type="Proteomes" id="UP000010931">
    <property type="component" value="Unassembled WGS sequence"/>
</dbReference>
<dbReference type="InterPro" id="IPR051446">
    <property type="entry name" value="HTH_trans_reg/aminotransferase"/>
</dbReference>
<dbReference type="CDD" id="cd07377">
    <property type="entry name" value="WHTH_GntR"/>
    <property type="match status" value="1"/>
</dbReference>
<protein>
    <submittedName>
        <fullName evidence="7">Transcriptional regulator, GntR family</fullName>
    </submittedName>
</protein>
<keyword evidence="8" id="KW-1185">Reference proteome</keyword>
<name>L7ERX2_STRT8</name>
<evidence type="ECO:0000259" key="6">
    <source>
        <dbReference type="PROSITE" id="PS50949"/>
    </source>
</evidence>
<dbReference type="PANTHER" id="PTHR46577:SF1">
    <property type="entry name" value="HTH-TYPE TRANSCRIPTIONAL REGULATORY PROTEIN GABR"/>
    <property type="match status" value="1"/>
</dbReference>
<accession>L7ERX2</accession>
<keyword evidence="1" id="KW-0663">Pyridoxal phosphate</keyword>
<dbReference type="Pfam" id="PF00392">
    <property type="entry name" value="GntR"/>
    <property type="match status" value="1"/>
</dbReference>
<dbReference type="PROSITE" id="PS50949">
    <property type="entry name" value="HTH_GNTR"/>
    <property type="match status" value="1"/>
</dbReference>
<dbReference type="InterPro" id="IPR036388">
    <property type="entry name" value="WH-like_DNA-bd_sf"/>
</dbReference>
<evidence type="ECO:0000256" key="1">
    <source>
        <dbReference type="ARBA" id="ARBA00022898"/>
    </source>
</evidence>
<evidence type="ECO:0000256" key="4">
    <source>
        <dbReference type="ARBA" id="ARBA00023163"/>
    </source>
</evidence>
<feature type="region of interest" description="Disordered" evidence="5">
    <location>
        <begin position="85"/>
        <end position="104"/>
    </location>
</feature>
<evidence type="ECO:0000256" key="2">
    <source>
        <dbReference type="ARBA" id="ARBA00023015"/>
    </source>
</evidence>
<sequence>MWLTGQDAEVFRALVTQSYQAGGTIRGISEVIARSYSSVYTALDQAGVLRPRGKPVTQGLAAHRPSGEYLQPFVERVIRERISDGTYPRGKRLPPGRSLAQEFGVSPSTVHEALKTLRQERVLERADADTLGTWVSPPDPPQ</sequence>
<dbReference type="InterPro" id="IPR045745">
    <property type="entry name" value="HTH_58_Actinobacteria-type"/>
</dbReference>
<evidence type="ECO:0000256" key="3">
    <source>
        <dbReference type="ARBA" id="ARBA00023125"/>
    </source>
</evidence>
<dbReference type="InterPro" id="IPR000524">
    <property type="entry name" value="Tscrpt_reg_HTH_GntR"/>
</dbReference>
<dbReference type="GO" id="GO:0003677">
    <property type="term" value="F:DNA binding"/>
    <property type="evidence" value="ECO:0007669"/>
    <property type="project" value="UniProtKB-KW"/>
</dbReference>
<organism evidence="7 8">
    <name type="scientific">Streptomyces turgidiscabies (strain Car8)</name>
    <dbReference type="NCBI Taxonomy" id="698760"/>
    <lineage>
        <taxon>Bacteria</taxon>
        <taxon>Bacillati</taxon>
        <taxon>Actinomycetota</taxon>
        <taxon>Actinomycetes</taxon>
        <taxon>Kitasatosporales</taxon>
        <taxon>Streptomycetaceae</taxon>
        <taxon>Streptomyces</taxon>
    </lineage>
</organism>
<dbReference type="Pfam" id="PF19575">
    <property type="entry name" value="HTH_58"/>
    <property type="match status" value="1"/>
</dbReference>
<dbReference type="SMART" id="SM00345">
    <property type="entry name" value="HTH_GNTR"/>
    <property type="match status" value="1"/>
</dbReference>